<evidence type="ECO:0000313" key="1">
    <source>
        <dbReference type="EMBL" id="SBW05781.1"/>
    </source>
</evidence>
<organism evidence="1">
    <name type="scientific">uncultured Alphaproteobacteria bacterium</name>
    <dbReference type="NCBI Taxonomy" id="91750"/>
    <lineage>
        <taxon>Bacteria</taxon>
        <taxon>Pseudomonadati</taxon>
        <taxon>Pseudomonadota</taxon>
        <taxon>Alphaproteobacteria</taxon>
        <taxon>environmental samples</taxon>
    </lineage>
</organism>
<dbReference type="EMBL" id="FLUO01000001">
    <property type="protein sequence ID" value="SBW05781.1"/>
    <property type="molecule type" value="Genomic_DNA"/>
</dbReference>
<gene>
    <name evidence="1" type="ORF">KL86APRO_12024</name>
</gene>
<dbReference type="AlphaFoldDB" id="A0A212K253"/>
<accession>A0A212K253</accession>
<protein>
    <submittedName>
        <fullName evidence="1">Uncharacterized protein</fullName>
    </submittedName>
</protein>
<sequence length="220" mass="24161">MDGVQTTTRASAFNVKGLVALGHVVGNFTPDMIPVVDDDALNSFFCETMDRVMDIESACLQDLEWKLRNFSGELEGIDDLELEEMGHPALRRWADLLRADILRLIGTEQTDPDAPVLDAFRAWATICRQHRAKFQAEDVPDDVADRMCDERRRLWGELMALPAVTAAGMAAKAYAAADFHGDGIEAPEDDDHTYEAETARAIIADAKRLLPAGILGGMAS</sequence>
<reference evidence="1" key="1">
    <citation type="submission" date="2016-04" db="EMBL/GenBank/DDBJ databases">
        <authorList>
            <person name="Evans L.H."/>
            <person name="Alamgir A."/>
            <person name="Owens N."/>
            <person name="Weber N.D."/>
            <person name="Virtaneva K."/>
            <person name="Barbian K."/>
            <person name="Babar A."/>
            <person name="Rosenke K."/>
        </authorList>
    </citation>
    <scope>NUCLEOTIDE SEQUENCE</scope>
    <source>
        <strain evidence="1">86</strain>
    </source>
</reference>
<proteinExistence type="predicted"/>
<name>A0A212K253_9PROT</name>